<dbReference type="Gene3D" id="3.40.50.200">
    <property type="entry name" value="Peptidase S8/S53 domain"/>
    <property type="match status" value="1"/>
</dbReference>
<comment type="similarity">
    <text evidence="1 5">Belongs to the peptidase S8 family.</text>
</comment>
<dbReference type="InterPro" id="IPR050131">
    <property type="entry name" value="Peptidase_S8_subtilisin-like"/>
</dbReference>
<evidence type="ECO:0000256" key="2">
    <source>
        <dbReference type="ARBA" id="ARBA00022670"/>
    </source>
</evidence>
<organism evidence="8 9">
    <name type="scientific">Streptomyces umbrinus</name>
    <dbReference type="NCBI Taxonomy" id="67370"/>
    <lineage>
        <taxon>Bacteria</taxon>
        <taxon>Bacillati</taxon>
        <taxon>Actinomycetota</taxon>
        <taxon>Actinomycetes</taxon>
        <taxon>Kitasatosporales</taxon>
        <taxon>Streptomycetaceae</taxon>
        <taxon>Streptomyces</taxon>
        <taxon>Streptomyces phaeochromogenes group</taxon>
    </lineage>
</organism>
<dbReference type="PIRSF" id="PIRSF037852">
    <property type="entry name" value="Subtilisin_rel_SAV5721"/>
    <property type="match status" value="1"/>
</dbReference>
<feature type="chain" id="PRO_5047139435" evidence="6">
    <location>
        <begin position="31"/>
        <end position="1279"/>
    </location>
</feature>
<dbReference type="Gene3D" id="3.50.30.30">
    <property type="match status" value="1"/>
</dbReference>
<dbReference type="PROSITE" id="PS51892">
    <property type="entry name" value="SUBTILASE"/>
    <property type="match status" value="1"/>
</dbReference>
<sequence>MNFFARTTEGTGLMRRIRLAAAISTGLALAAGAVAPVAAGTGTGPTATAAADAPAPKNLGTVRLITGDRVTVGTDAEGRRTASVTPGAGRRHILFRTYEQDGRLTVLPSDAGDLVSAGRLDRKLFDVSALLAQRYDEAHSDALPLIVAGADGAAASAVRRLTVLAEDGSPVRRLDSIGARSVRVAEEDLGRFWKQLAPDDGPVSAARAAGTPRVWLDGRVNATLDRSVPQIGAPAVWKAGYRGESVKVAVLDTGADQSHPDLAGRIAEAKDFSGSSGTGDAFGHGTHVASIVGGSGAASGGGRKGVAPGADLLVGKVLGDDGYGTESQVIAGMEWAADAGAKVVNMSLGSDSPSDGTDPMSLALNELTERTGALFVVAAGNNGEQGTGTIGSPGAADAALTVGAVDRNGGLAPFSSRGPRAGDDAVKPDLTAPGVGIVAARAAGTTMGDPVDAHHVAASGTSMASPHVAGAAALLAQRHPGWSAARLKDALVSTARTATGRQVTEQGGGLVDVEAAALGPVTATGTVALGPFETGGGNTRTTQMRYTNTSDADITLALTTRLATAGGRAPAEGAVRLGSASVRVPAGATAEVPLTVDPARAQQGDYYGYVTAASANGKVTVHTTVSLVVQGPVHRLTVKTVDHKGKPVEALPTIWGADGFVGYTGTDPAVAEVEEGTYQLDYSSLDPAADGQELRHVVVPEVKVTKDMSVTLDARRTTLVDIRTPRPAEQRGILSYQTYRKIDGHSLLQGTMYFDVGRRLYVSPTSAVTDGTFEFASRWQFVAPLLDMAVSGGKGGTDSVDAYYMPSSPLFDDKGTRLTAVDAGDATAPDFRRARGKLAVITNEQGLNERDLAEQAAAAGVRGIVLVHFSDIAWTRWHPEGDRWGVPTVRIGASAGAALLKRIGKGHTTVKFTGTARSPYLYDVMQVSSQRIPEKVVHTVSERNSAVVRARYADNGGAPWASEQRFARRPYQDTAWLQYTRYVPTGFDRTEYVSSGDTAWQHFVHHETTFDVDTPLRVGMADAPRTYRAGERPSDTWQGAVVRPSIPRGTTTPSVRRGDVLSLRIPEFTDSQSGHRSRLLAGGGGIGTSGGAKAAQGDSAAAVLYRNGRKTGEADSAWTDFEVPSGAADYRLDLTTSRVSQEWAYGTGTETSWSFRSGGTGSTDAATTLPLLQLDYDVPVDAYNAVRSGRTHTVGLSVRAQDALAAPRGVSVQVEASYDDGGSWSRAEVKDRGHNVFEAAVRKPSRVRGDAYVTLRVTARDAAGNSVRQTVQRAYLHRG</sequence>
<dbReference type="PANTHER" id="PTHR43806">
    <property type="entry name" value="PEPTIDASE S8"/>
    <property type="match status" value="1"/>
</dbReference>
<dbReference type="PRINTS" id="PR00723">
    <property type="entry name" value="SUBTILISIN"/>
</dbReference>
<dbReference type="GO" id="GO:0006508">
    <property type="term" value="P:proteolysis"/>
    <property type="evidence" value="ECO:0007669"/>
    <property type="project" value="UniProtKB-KW"/>
</dbReference>
<dbReference type="PROSITE" id="PS00137">
    <property type="entry name" value="SUBTILASE_HIS"/>
    <property type="match status" value="1"/>
</dbReference>
<proteinExistence type="inferred from homology"/>
<keyword evidence="4 5" id="KW-0720">Serine protease</keyword>
<evidence type="ECO:0000259" key="7">
    <source>
        <dbReference type="Pfam" id="PF00082"/>
    </source>
</evidence>
<feature type="active site" description="Charge relay system" evidence="5">
    <location>
        <position position="462"/>
    </location>
</feature>
<evidence type="ECO:0000256" key="5">
    <source>
        <dbReference type="PROSITE-ProRule" id="PRU01240"/>
    </source>
</evidence>
<keyword evidence="3 5" id="KW-0378">Hydrolase</keyword>
<keyword evidence="2 5" id="KW-0645">Protease</keyword>
<dbReference type="Proteomes" id="UP001230328">
    <property type="component" value="Unassembled WGS sequence"/>
</dbReference>
<dbReference type="InterPro" id="IPR015500">
    <property type="entry name" value="Peptidase_S8_subtilisin-rel"/>
</dbReference>
<evidence type="ECO:0000256" key="6">
    <source>
        <dbReference type="SAM" id="SignalP"/>
    </source>
</evidence>
<evidence type="ECO:0000256" key="3">
    <source>
        <dbReference type="ARBA" id="ARBA00022801"/>
    </source>
</evidence>
<dbReference type="CDD" id="cd07487">
    <property type="entry name" value="Peptidases_S8_1"/>
    <property type="match status" value="1"/>
</dbReference>
<dbReference type="EMBL" id="JAUSZI010000002">
    <property type="protein sequence ID" value="MDQ1032403.1"/>
    <property type="molecule type" value="Genomic_DNA"/>
</dbReference>
<dbReference type="InterPro" id="IPR000209">
    <property type="entry name" value="Peptidase_S8/S53_dom"/>
</dbReference>
<dbReference type="Pfam" id="PF00082">
    <property type="entry name" value="Peptidase_S8"/>
    <property type="match status" value="1"/>
</dbReference>
<protein>
    <submittedName>
        <fullName evidence="8">Subtilisin family serine protease</fullName>
    </submittedName>
</protein>
<evidence type="ECO:0000256" key="1">
    <source>
        <dbReference type="ARBA" id="ARBA00011073"/>
    </source>
</evidence>
<feature type="active site" description="Charge relay system" evidence="5">
    <location>
        <position position="252"/>
    </location>
</feature>
<dbReference type="InterPro" id="IPR022398">
    <property type="entry name" value="Peptidase_S8_His-AS"/>
</dbReference>
<keyword evidence="9" id="KW-1185">Reference proteome</keyword>
<evidence type="ECO:0000313" key="8">
    <source>
        <dbReference type="EMBL" id="MDQ1032403.1"/>
    </source>
</evidence>
<accession>A0ABU0T9B3</accession>
<comment type="caution">
    <text evidence="8">The sequence shown here is derived from an EMBL/GenBank/DDBJ whole genome shotgun (WGS) entry which is preliminary data.</text>
</comment>
<feature type="domain" description="Peptidase S8/S53" evidence="7">
    <location>
        <begin position="243"/>
        <end position="504"/>
    </location>
</feature>
<reference evidence="8 9" key="1">
    <citation type="submission" date="2023-07" db="EMBL/GenBank/DDBJ databases">
        <title>Comparative genomics of wheat-associated soil bacteria to identify genetic determinants of phenazine resistance.</title>
        <authorList>
            <person name="Mouncey N."/>
        </authorList>
    </citation>
    <scope>NUCLEOTIDE SEQUENCE [LARGE SCALE GENOMIC DNA]</scope>
    <source>
        <strain evidence="8 9">V2I4</strain>
    </source>
</reference>
<feature type="signal peptide" evidence="6">
    <location>
        <begin position="1"/>
        <end position="30"/>
    </location>
</feature>
<feature type="active site" description="Charge relay system" evidence="5">
    <location>
        <position position="284"/>
    </location>
</feature>
<dbReference type="PANTHER" id="PTHR43806:SF11">
    <property type="entry name" value="CEREVISIN-RELATED"/>
    <property type="match status" value="1"/>
</dbReference>
<keyword evidence="6" id="KW-0732">Signal</keyword>
<dbReference type="GO" id="GO:0008233">
    <property type="term" value="F:peptidase activity"/>
    <property type="evidence" value="ECO:0007669"/>
    <property type="project" value="UniProtKB-KW"/>
</dbReference>
<gene>
    <name evidence="8" type="ORF">QF035_009985</name>
</gene>
<name>A0ABU0T9B3_9ACTN</name>
<evidence type="ECO:0000313" key="9">
    <source>
        <dbReference type="Proteomes" id="UP001230328"/>
    </source>
</evidence>
<dbReference type="InterPro" id="IPR017296">
    <property type="entry name" value="Peptidase_S8A_SAM-P45"/>
</dbReference>
<dbReference type="InterPro" id="IPR023828">
    <property type="entry name" value="Peptidase_S8_Ser-AS"/>
</dbReference>
<dbReference type="PROSITE" id="PS00138">
    <property type="entry name" value="SUBTILASE_SER"/>
    <property type="match status" value="1"/>
</dbReference>
<dbReference type="SUPFAM" id="SSF52743">
    <property type="entry name" value="Subtilisin-like"/>
    <property type="match status" value="1"/>
</dbReference>
<dbReference type="InterPro" id="IPR036852">
    <property type="entry name" value="Peptidase_S8/S53_dom_sf"/>
</dbReference>
<evidence type="ECO:0000256" key="4">
    <source>
        <dbReference type="ARBA" id="ARBA00022825"/>
    </source>
</evidence>